<dbReference type="Proteomes" id="UP000186922">
    <property type="component" value="Unassembled WGS sequence"/>
</dbReference>
<organism evidence="1 2">
    <name type="scientific">Ramazzottius varieornatus</name>
    <name type="common">Water bear</name>
    <name type="synonym">Tardigrade</name>
    <dbReference type="NCBI Taxonomy" id="947166"/>
    <lineage>
        <taxon>Eukaryota</taxon>
        <taxon>Metazoa</taxon>
        <taxon>Ecdysozoa</taxon>
        <taxon>Tardigrada</taxon>
        <taxon>Eutardigrada</taxon>
        <taxon>Parachela</taxon>
        <taxon>Hypsibioidea</taxon>
        <taxon>Ramazzottiidae</taxon>
        <taxon>Ramazzottius</taxon>
    </lineage>
</organism>
<comment type="caution">
    <text evidence="1">The sequence shown here is derived from an EMBL/GenBank/DDBJ whole genome shotgun (WGS) entry which is preliminary data.</text>
</comment>
<keyword evidence="2" id="KW-1185">Reference proteome</keyword>
<accession>A0A1D1UWQ4</accession>
<evidence type="ECO:0000313" key="1">
    <source>
        <dbReference type="EMBL" id="GAU93921.1"/>
    </source>
</evidence>
<reference evidence="1 2" key="1">
    <citation type="journal article" date="2016" name="Nat. Commun.">
        <title>Extremotolerant tardigrade genome and improved radiotolerance of human cultured cells by tardigrade-unique protein.</title>
        <authorList>
            <person name="Hashimoto T."/>
            <person name="Horikawa D.D."/>
            <person name="Saito Y."/>
            <person name="Kuwahara H."/>
            <person name="Kozuka-Hata H."/>
            <person name="Shin-I T."/>
            <person name="Minakuchi Y."/>
            <person name="Ohishi K."/>
            <person name="Motoyama A."/>
            <person name="Aizu T."/>
            <person name="Enomoto A."/>
            <person name="Kondo K."/>
            <person name="Tanaka S."/>
            <person name="Hara Y."/>
            <person name="Koshikawa S."/>
            <person name="Sagara H."/>
            <person name="Miura T."/>
            <person name="Yokobori S."/>
            <person name="Miyagawa K."/>
            <person name="Suzuki Y."/>
            <person name="Kubo T."/>
            <person name="Oyama M."/>
            <person name="Kohara Y."/>
            <person name="Fujiyama A."/>
            <person name="Arakawa K."/>
            <person name="Katayama T."/>
            <person name="Toyoda A."/>
            <person name="Kunieda T."/>
        </authorList>
    </citation>
    <scope>NUCLEOTIDE SEQUENCE [LARGE SCALE GENOMIC DNA]</scope>
    <source>
        <strain evidence="1 2">YOKOZUNA-1</strain>
    </source>
</reference>
<evidence type="ECO:0000313" key="2">
    <source>
        <dbReference type="Proteomes" id="UP000186922"/>
    </source>
</evidence>
<name>A0A1D1UWQ4_RAMVA</name>
<dbReference type="AlphaFoldDB" id="A0A1D1UWQ4"/>
<dbReference type="EMBL" id="BDGG01000002">
    <property type="protein sequence ID" value="GAU93921.1"/>
    <property type="molecule type" value="Genomic_DNA"/>
</dbReference>
<protein>
    <submittedName>
        <fullName evidence="1">Uncharacterized protein</fullName>
    </submittedName>
</protein>
<gene>
    <name evidence="1" type="primary">RvY_05782</name>
    <name evidence="1" type="synonym">RvY_05782.2</name>
    <name evidence="1" type="ORF">RvY_05782-2</name>
</gene>
<proteinExistence type="predicted"/>
<sequence>MNAGPRSRAIQMPSPLAQAFIGIGWKSASLRKAMSLTRFSYLQGFPVPVLASVLEASYIPGSGRTTTDLDTTKASVSELVVAVLQLMDIHPEVVAPTARVDHMADSTNSSLRRKSSLLSPLIFILSEVPKSRIKFQVII</sequence>